<gene>
    <name evidence="2" type="ORF">RFI_38635</name>
</gene>
<sequence>MVYTPNSDERVEQANRSALLKRFDAGIMWDKCVDSYILASSIFRANHQYKQARDMLLAALTLSEIYEQHKPSENTTGITKFIFFLCKFFFFFKKKLKDIFKFFIGIIFMIIVFFFYVYVYVYVSCVEHLAYLSSKLDVTECIKWCERLIEVIEGMNLTQGMNEKDKQIKLLNAKSYFGCVLLQAQDEQLENQSLFFFFFFFLNNLMN</sequence>
<proteinExistence type="predicted"/>
<organism evidence="2 3">
    <name type="scientific">Reticulomyxa filosa</name>
    <dbReference type="NCBI Taxonomy" id="46433"/>
    <lineage>
        <taxon>Eukaryota</taxon>
        <taxon>Sar</taxon>
        <taxon>Rhizaria</taxon>
        <taxon>Retaria</taxon>
        <taxon>Foraminifera</taxon>
        <taxon>Monothalamids</taxon>
        <taxon>Reticulomyxidae</taxon>
        <taxon>Reticulomyxa</taxon>
    </lineage>
</organism>
<dbReference type="AlphaFoldDB" id="X6L9Z9"/>
<evidence type="ECO:0000313" key="3">
    <source>
        <dbReference type="Proteomes" id="UP000023152"/>
    </source>
</evidence>
<keyword evidence="3" id="KW-1185">Reference proteome</keyword>
<feature type="transmembrane region" description="Helical" evidence="1">
    <location>
        <begin position="102"/>
        <end position="123"/>
    </location>
</feature>
<protein>
    <submittedName>
        <fullName evidence="2">Uncharacterized protein</fullName>
    </submittedName>
</protein>
<accession>X6L9Z9</accession>
<keyword evidence="1" id="KW-0812">Transmembrane</keyword>
<evidence type="ECO:0000313" key="2">
    <source>
        <dbReference type="EMBL" id="ETN98852.1"/>
    </source>
</evidence>
<name>X6L9Z9_RETFI</name>
<comment type="caution">
    <text evidence="2">The sequence shown here is derived from an EMBL/GenBank/DDBJ whole genome shotgun (WGS) entry which is preliminary data.</text>
</comment>
<keyword evidence="1" id="KW-1133">Transmembrane helix</keyword>
<dbReference type="Proteomes" id="UP000023152">
    <property type="component" value="Unassembled WGS sequence"/>
</dbReference>
<reference evidence="2 3" key="1">
    <citation type="journal article" date="2013" name="Curr. Biol.">
        <title>The Genome of the Foraminiferan Reticulomyxa filosa.</title>
        <authorList>
            <person name="Glockner G."/>
            <person name="Hulsmann N."/>
            <person name="Schleicher M."/>
            <person name="Noegel A.A."/>
            <person name="Eichinger L."/>
            <person name="Gallinger C."/>
            <person name="Pawlowski J."/>
            <person name="Sierra R."/>
            <person name="Euteneuer U."/>
            <person name="Pillet L."/>
            <person name="Moustafa A."/>
            <person name="Platzer M."/>
            <person name="Groth M."/>
            <person name="Szafranski K."/>
            <person name="Schliwa M."/>
        </authorList>
    </citation>
    <scope>NUCLEOTIDE SEQUENCE [LARGE SCALE GENOMIC DNA]</scope>
</reference>
<evidence type="ECO:0000256" key="1">
    <source>
        <dbReference type="SAM" id="Phobius"/>
    </source>
</evidence>
<keyword evidence="1" id="KW-0472">Membrane</keyword>
<dbReference type="EMBL" id="ASPP01045608">
    <property type="protein sequence ID" value="ETN98852.1"/>
    <property type="molecule type" value="Genomic_DNA"/>
</dbReference>